<reference evidence="3 4" key="2">
    <citation type="submission" date="2019-01" db="EMBL/GenBank/DDBJ databases">
        <title>Tautonia sociabilis, a novel thermotolerant planctomycete of Isosphaeraceae family, isolated from a 4000 m deep subterranean habitat.</title>
        <authorList>
            <person name="Kovaleva O.L."/>
            <person name="Elcheninov A.G."/>
            <person name="Van Heerden E."/>
            <person name="Toshchakov S.V."/>
            <person name="Novikov A."/>
            <person name="Bonch-Osmolovskaya E.A."/>
            <person name="Kublanov I.V."/>
        </authorList>
    </citation>
    <scope>NUCLEOTIDE SEQUENCE [LARGE SCALE GENOMIC DNA]</scope>
    <source>
        <strain evidence="3 4">GM2012</strain>
    </source>
</reference>
<dbReference type="OrthoDB" id="9787782at2"/>
<evidence type="ECO:0000313" key="4">
    <source>
        <dbReference type="Proteomes" id="UP000280296"/>
    </source>
</evidence>
<dbReference type="InterPro" id="IPR013589">
    <property type="entry name" value="Bac_transglu_N"/>
</dbReference>
<feature type="domain" description="Transglutaminase-like" evidence="2">
    <location>
        <begin position="167"/>
        <end position="229"/>
    </location>
</feature>
<comment type="caution">
    <text evidence="3">The sequence shown here is derived from an EMBL/GenBank/DDBJ whole genome shotgun (WGS) entry which is preliminary data.</text>
</comment>
<proteinExistence type="predicted"/>
<dbReference type="RefSeq" id="WP_126726776.1">
    <property type="nucleotide sequence ID" value="NZ_RYZH01000036.1"/>
</dbReference>
<dbReference type="PANTHER" id="PTHR33490">
    <property type="entry name" value="BLR5614 PROTEIN-RELATED"/>
    <property type="match status" value="1"/>
</dbReference>
<feature type="region of interest" description="Disordered" evidence="1">
    <location>
        <begin position="285"/>
        <end position="331"/>
    </location>
</feature>
<evidence type="ECO:0000313" key="3">
    <source>
        <dbReference type="EMBL" id="RUL85838.1"/>
    </source>
</evidence>
<dbReference type="Gene3D" id="3.10.620.30">
    <property type="match status" value="1"/>
</dbReference>
<organism evidence="3 4">
    <name type="scientific">Tautonia sociabilis</name>
    <dbReference type="NCBI Taxonomy" id="2080755"/>
    <lineage>
        <taxon>Bacteria</taxon>
        <taxon>Pseudomonadati</taxon>
        <taxon>Planctomycetota</taxon>
        <taxon>Planctomycetia</taxon>
        <taxon>Isosphaerales</taxon>
        <taxon>Isosphaeraceae</taxon>
        <taxon>Tautonia</taxon>
    </lineage>
</organism>
<dbReference type="SUPFAM" id="SSF54001">
    <property type="entry name" value="Cysteine proteinases"/>
    <property type="match status" value="1"/>
</dbReference>
<dbReference type="EMBL" id="RYZH01000036">
    <property type="protein sequence ID" value="RUL85838.1"/>
    <property type="molecule type" value="Genomic_DNA"/>
</dbReference>
<dbReference type="Pfam" id="PF08379">
    <property type="entry name" value="Bact_transglu_N"/>
    <property type="match status" value="1"/>
</dbReference>
<evidence type="ECO:0000259" key="2">
    <source>
        <dbReference type="SMART" id="SM00460"/>
    </source>
</evidence>
<dbReference type="Pfam" id="PF01841">
    <property type="entry name" value="Transglut_core"/>
    <property type="match status" value="1"/>
</dbReference>
<protein>
    <submittedName>
        <fullName evidence="3">Transglutaminase family protein</fullName>
    </submittedName>
</protein>
<name>A0A432MGV4_9BACT</name>
<dbReference type="InterPro" id="IPR002931">
    <property type="entry name" value="Transglutaminase-like"/>
</dbReference>
<dbReference type="Proteomes" id="UP000280296">
    <property type="component" value="Unassembled WGS sequence"/>
</dbReference>
<accession>A0A432MGV4</accession>
<dbReference type="PANTHER" id="PTHR33490:SF6">
    <property type="entry name" value="SLL1049 PROTEIN"/>
    <property type="match status" value="1"/>
</dbReference>
<keyword evidence="4" id="KW-1185">Reference proteome</keyword>
<evidence type="ECO:0000256" key="1">
    <source>
        <dbReference type="SAM" id="MobiDB-lite"/>
    </source>
</evidence>
<dbReference type="AlphaFoldDB" id="A0A432MGV4"/>
<dbReference type="InterPro" id="IPR038765">
    <property type="entry name" value="Papain-like_cys_pep_sf"/>
</dbReference>
<gene>
    <name evidence="3" type="ORF">TsocGM_17620</name>
</gene>
<sequence>MLLRIQHETRFSYSAPVTETVFEVRKAPQSDEDQTTLRYRLLTTPQAPVTSFHDGFGNRVDLFNIAKPYRELVIRATSFVRTHRRPVTDRLAGVPWPPAGPFDVDASEYLLRSPLVDPSPALDAFVSQLPPPSGRAIDDLAALMASVRGRLTYEKRATTARTVLSEALAGGKGVCQDFAHLFLGACRGLGIPARYVSGYVNHPGELATHAWCQAWCGEGIGWVDVDPTAGEFSGDDYVVIAIGRDYSDVPPNRGVWKGAAEEQIAVSVAVDAVDRLPFEWNEWASPVPGDGQSQYQRLGPRGVLPQRQGRAAYPNQPRPRAELHQQQSQQQ</sequence>
<dbReference type="SMART" id="SM00460">
    <property type="entry name" value="TGc"/>
    <property type="match status" value="1"/>
</dbReference>
<reference evidence="3 4" key="1">
    <citation type="submission" date="2018-12" db="EMBL/GenBank/DDBJ databases">
        <authorList>
            <person name="Toschakov S.V."/>
        </authorList>
    </citation>
    <scope>NUCLEOTIDE SEQUENCE [LARGE SCALE GENOMIC DNA]</scope>
    <source>
        <strain evidence="3 4">GM2012</strain>
    </source>
</reference>